<dbReference type="EMBL" id="SGJB01000001">
    <property type="protein sequence ID" value="TQQ85673.1"/>
    <property type="molecule type" value="Genomic_DNA"/>
</dbReference>
<dbReference type="PANTHER" id="PTHR10566">
    <property type="entry name" value="CHAPERONE-ACTIVITY OF BC1 COMPLEX CABC1 -RELATED"/>
    <property type="match status" value="1"/>
</dbReference>
<dbReference type="GO" id="GO:0005524">
    <property type="term" value="F:ATP binding"/>
    <property type="evidence" value="ECO:0007669"/>
    <property type="project" value="InterPro"/>
</dbReference>
<evidence type="ECO:0000313" key="4">
    <source>
        <dbReference type="EMBL" id="TQQ85673.1"/>
    </source>
</evidence>
<dbReference type="GO" id="GO:0004672">
    <property type="term" value="F:protein kinase activity"/>
    <property type="evidence" value="ECO:0007669"/>
    <property type="project" value="InterPro"/>
</dbReference>
<dbReference type="CDD" id="cd05121">
    <property type="entry name" value="ABC1_ADCK3-like"/>
    <property type="match status" value="1"/>
</dbReference>
<dbReference type="OrthoDB" id="9795390at2"/>
<organism evidence="4 5">
    <name type="scientific">Peptacetobacter hominis</name>
    <dbReference type="NCBI Taxonomy" id="2743610"/>
    <lineage>
        <taxon>Bacteria</taxon>
        <taxon>Bacillati</taxon>
        <taxon>Bacillota</taxon>
        <taxon>Clostridia</taxon>
        <taxon>Peptostreptococcales</taxon>
        <taxon>Peptostreptococcaceae</taxon>
        <taxon>Peptacetobacter</taxon>
    </lineage>
</organism>
<name>A0A544QYA4_9FIRM</name>
<accession>A0A544QYA4</accession>
<protein>
    <submittedName>
        <fullName evidence="4">AarF/ABC1/UbiB kinase family protein</fullName>
    </submittedName>
</protein>
<feature type="domain" description="Protein kinase" evidence="3">
    <location>
        <begin position="124"/>
        <end position="456"/>
    </location>
</feature>
<dbReference type="InterPro" id="IPR004147">
    <property type="entry name" value="ABC1_dom"/>
</dbReference>
<dbReference type="SUPFAM" id="SSF56112">
    <property type="entry name" value="Protein kinase-like (PK-like)"/>
    <property type="match status" value="1"/>
</dbReference>
<dbReference type="AlphaFoldDB" id="A0A544QYA4"/>
<proteinExistence type="inferred from homology"/>
<feature type="transmembrane region" description="Helical" evidence="2">
    <location>
        <begin position="527"/>
        <end position="548"/>
    </location>
</feature>
<dbReference type="InterPro" id="IPR050154">
    <property type="entry name" value="UbiB_kinase"/>
</dbReference>
<gene>
    <name evidence="4" type="ORF">EXD82_00200</name>
</gene>
<keyword evidence="2" id="KW-0812">Transmembrane</keyword>
<dbReference type="PROSITE" id="PS50011">
    <property type="entry name" value="PROTEIN_KINASE_DOM"/>
    <property type="match status" value="1"/>
</dbReference>
<keyword evidence="2" id="KW-0472">Membrane</keyword>
<evidence type="ECO:0000256" key="2">
    <source>
        <dbReference type="SAM" id="Phobius"/>
    </source>
</evidence>
<dbReference type="Pfam" id="PF03109">
    <property type="entry name" value="ABC1"/>
    <property type="match status" value="1"/>
</dbReference>
<dbReference type="InterPro" id="IPR000719">
    <property type="entry name" value="Prot_kinase_dom"/>
</dbReference>
<dbReference type="InterPro" id="IPR011009">
    <property type="entry name" value="Kinase-like_dom_sf"/>
</dbReference>
<reference evidence="4 5" key="1">
    <citation type="submission" date="2019-02" db="EMBL/GenBank/DDBJ databases">
        <title>Peptostreptococcaceae bacterium ZHW00191 nov., a new bacterium isolated from the human gut.</title>
        <authorList>
            <person name="Zhou H.-W."/>
            <person name="Chen X.-J."/>
        </authorList>
    </citation>
    <scope>NUCLEOTIDE SEQUENCE [LARGE SCALE GENOMIC DNA]</scope>
    <source>
        <strain evidence="4 5">ZHW00191</strain>
    </source>
</reference>
<keyword evidence="4" id="KW-0808">Transferase</keyword>
<comment type="caution">
    <text evidence="4">The sequence shown here is derived from an EMBL/GenBank/DDBJ whole genome shotgun (WGS) entry which is preliminary data.</text>
</comment>
<keyword evidence="2" id="KW-1133">Transmembrane helix</keyword>
<comment type="similarity">
    <text evidence="1">Belongs to the protein kinase superfamily. ADCK protein kinase family.</text>
</comment>
<dbReference type="RefSeq" id="WP_142534903.1">
    <property type="nucleotide sequence ID" value="NZ_SGJB01000001.1"/>
</dbReference>
<evidence type="ECO:0000259" key="3">
    <source>
        <dbReference type="PROSITE" id="PS50011"/>
    </source>
</evidence>
<dbReference type="PANTHER" id="PTHR10566:SF113">
    <property type="entry name" value="PROTEIN ACTIVITY OF BC1 COMPLEX KINASE 7, CHLOROPLASTIC"/>
    <property type="match status" value="1"/>
</dbReference>
<sequence length="555" mass="64044">MRISYRHIKRYREIAQVMIKYGFSFIIERINKDNGSKVDIDSTEPVDDIKKMTSGERLRYALQELGPTYVKMGQILSTRRDLLDKDMIEELEKLRDDVSFFETETAMKIIEDEIKMPVDEIFESISSEPIAAASIGQVYEATLKTGESVIVKVQRPGIENTIKSDLEILKRVSDSAQDVVADYNINLKDVIEELSTQLLRELDYNYEAINAVKMKKMFQYSEHVYIPEIYMEYTTKRVLVMEKINGVKVSDIETIKEKGWDPVKIADIGVKSFIMQVLTHGFFHADPHPGNIFVIDKEKIAYIDFGMIGIIDKKTLKHLNQFAIACINKDVDRIAYVLYEMDSIDENTDMESFRQEIMYMIHYYYDVPIEKISFGSIIGEVFSFFRKYRVKMPSQLVTLAKTIITLEGTGRMINPGFSVKGISREFAKNYYKESLNPKNIAKEKKQEAEEMFHDFKSMPKQIKGVLRVLEKNNLKITIEDVKMRRIEDCLKEMTTQMSMSLVLAALIVGSSLIIASPNLESSRTIKIMSFFGFFTSFIVGILLVIDIIRTRISKK</sequence>
<keyword evidence="5" id="KW-1185">Reference proteome</keyword>
<dbReference type="Proteomes" id="UP000317863">
    <property type="component" value="Unassembled WGS sequence"/>
</dbReference>
<feature type="transmembrane region" description="Helical" evidence="2">
    <location>
        <begin position="493"/>
        <end position="515"/>
    </location>
</feature>
<keyword evidence="4" id="KW-0418">Kinase</keyword>
<evidence type="ECO:0000313" key="5">
    <source>
        <dbReference type="Proteomes" id="UP000317863"/>
    </source>
</evidence>
<dbReference type="Gene3D" id="1.10.510.10">
    <property type="entry name" value="Transferase(Phosphotransferase) domain 1"/>
    <property type="match status" value="1"/>
</dbReference>
<evidence type="ECO:0000256" key="1">
    <source>
        <dbReference type="ARBA" id="ARBA00009670"/>
    </source>
</evidence>